<evidence type="ECO:0000256" key="6">
    <source>
        <dbReference type="SAM" id="MobiDB-lite"/>
    </source>
</evidence>
<feature type="domain" description="Histidine kinase" evidence="7">
    <location>
        <begin position="1"/>
        <end position="75"/>
    </location>
</feature>
<evidence type="ECO:0000256" key="5">
    <source>
        <dbReference type="PROSITE-ProRule" id="PRU00169"/>
    </source>
</evidence>
<comment type="catalytic activity">
    <reaction evidence="1">
        <text>ATP + protein L-histidine = ADP + protein N-phospho-L-histidine.</text>
        <dbReference type="EC" id="2.7.13.3"/>
    </reaction>
</comment>
<dbReference type="GO" id="GO:0005886">
    <property type="term" value="C:plasma membrane"/>
    <property type="evidence" value="ECO:0007669"/>
    <property type="project" value="TreeGrafter"/>
</dbReference>
<feature type="compositionally biased region" description="Polar residues" evidence="6">
    <location>
        <begin position="141"/>
        <end position="167"/>
    </location>
</feature>
<dbReference type="EMBL" id="JAWDJX010000025">
    <property type="protein sequence ID" value="KAK3051586.1"/>
    <property type="molecule type" value="Genomic_DNA"/>
</dbReference>
<reference evidence="9" key="1">
    <citation type="submission" date="2023-04" db="EMBL/GenBank/DDBJ databases">
        <title>Black Yeasts Isolated from many extreme environments.</title>
        <authorList>
            <person name="Coleine C."/>
            <person name="Stajich J.E."/>
            <person name="Selbmann L."/>
        </authorList>
    </citation>
    <scope>NUCLEOTIDE SEQUENCE</scope>
    <source>
        <strain evidence="9">CCFEE 5312</strain>
    </source>
</reference>
<accession>A0AAJ0DKE5</accession>
<feature type="domain" description="Response regulatory" evidence="8">
    <location>
        <begin position="184"/>
        <end position="308"/>
    </location>
</feature>
<dbReference type="AlphaFoldDB" id="A0AAJ0DKE5"/>
<feature type="modified residue" description="4-aspartylphosphate" evidence="5">
    <location>
        <position position="238"/>
    </location>
</feature>
<feature type="compositionally biased region" description="Polar residues" evidence="6">
    <location>
        <begin position="121"/>
        <end position="131"/>
    </location>
</feature>
<dbReference type="PROSITE" id="PS50110">
    <property type="entry name" value="RESPONSE_REGULATORY"/>
    <property type="match status" value="1"/>
</dbReference>
<dbReference type="Pfam" id="PF02518">
    <property type="entry name" value="HATPase_c"/>
    <property type="match status" value="1"/>
</dbReference>
<evidence type="ECO:0000259" key="7">
    <source>
        <dbReference type="PROSITE" id="PS50109"/>
    </source>
</evidence>
<evidence type="ECO:0000256" key="3">
    <source>
        <dbReference type="ARBA" id="ARBA00022679"/>
    </source>
</evidence>
<evidence type="ECO:0000256" key="1">
    <source>
        <dbReference type="ARBA" id="ARBA00000085"/>
    </source>
</evidence>
<dbReference type="GO" id="GO:0000155">
    <property type="term" value="F:phosphorelay sensor kinase activity"/>
    <property type="evidence" value="ECO:0007669"/>
    <property type="project" value="TreeGrafter"/>
</dbReference>
<sequence>MVAVKDTGIGISKEGQKQLFERFHQATPKTEQNYGGSGLGLNISRKICHLHGGEIGVTSKEGSGSTFGFFFKVRRTGLATPESSPQGGHGEQSAGAHVKSQITALSDPSPNKSYTPLAALSLNTVPGSSTKAGHGDKPAVPQQSTSAPAKNNNPRRQHTEQTGSLEETSSEDRQDAPQSGRRTHILLVEDNIINAKLMRRRFEANSYQVTTANNGREAVEAVKAVGSPKDMYDIVLMDENMPVLDGSSATKEIRELERNGEVKRLPILGITANVREEQTDDMIEAGMDDVVSKPYKTEDMVKRIEDLVKR</sequence>
<dbReference type="InterPro" id="IPR011006">
    <property type="entry name" value="CheY-like_superfamily"/>
</dbReference>
<dbReference type="InterPro" id="IPR003594">
    <property type="entry name" value="HATPase_dom"/>
</dbReference>
<gene>
    <name evidence="9" type="ORF">LTR09_007241</name>
</gene>
<dbReference type="SUPFAM" id="SSF55874">
    <property type="entry name" value="ATPase domain of HSP90 chaperone/DNA topoisomerase II/histidine kinase"/>
    <property type="match status" value="1"/>
</dbReference>
<dbReference type="GO" id="GO:0009927">
    <property type="term" value="F:histidine phosphotransfer kinase activity"/>
    <property type="evidence" value="ECO:0007669"/>
    <property type="project" value="TreeGrafter"/>
</dbReference>
<dbReference type="InterPro" id="IPR036890">
    <property type="entry name" value="HATPase_C_sf"/>
</dbReference>
<dbReference type="PRINTS" id="PR00344">
    <property type="entry name" value="BCTRLSENSOR"/>
</dbReference>
<comment type="caution">
    <text evidence="9">The sequence shown here is derived from an EMBL/GenBank/DDBJ whole genome shotgun (WGS) entry which is preliminary data.</text>
</comment>
<dbReference type="Proteomes" id="UP001271007">
    <property type="component" value="Unassembled WGS sequence"/>
</dbReference>
<dbReference type="PROSITE" id="PS50109">
    <property type="entry name" value="HIS_KIN"/>
    <property type="match status" value="1"/>
</dbReference>
<dbReference type="SUPFAM" id="SSF52172">
    <property type="entry name" value="CheY-like"/>
    <property type="match status" value="1"/>
</dbReference>
<dbReference type="EC" id="2.7.13.3" evidence="2"/>
<keyword evidence="10" id="KW-1185">Reference proteome</keyword>
<evidence type="ECO:0000256" key="4">
    <source>
        <dbReference type="ARBA" id="ARBA00022777"/>
    </source>
</evidence>
<dbReference type="Gene3D" id="3.30.565.10">
    <property type="entry name" value="Histidine kinase-like ATPase, C-terminal domain"/>
    <property type="match status" value="1"/>
</dbReference>
<keyword evidence="5" id="KW-0597">Phosphoprotein</keyword>
<evidence type="ECO:0000256" key="2">
    <source>
        <dbReference type="ARBA" id="ARBA00012438"/>
    </source>
</evidence>
<dbReference type="SMART" id="SM00387">
    <property type="entry name" value="HATPase_c"/>
    <property type="match status" value="1"/>
</dbReference>
<protein>
    <recommendedName>
        <fullName evidence="2">histidine kinase</fullName>
        <ecNumber evidence="2">2.7.13.3</ecNumber>
    </recommendedName>
</protein>
<feature type="region of interest" description="Disordered" evidence="6">
    <location>
        <begin position="78"/>
        <end position="183"/>
    </location>
</feature>
<evidence type="ECO:0000259" key="8">
    <source>
        <dbReference type="PROSITE" id="PS50110"/>
    </source>
</evidence>
<dbReference type="Gene3D" id="3.40.50.2300">
    <property type="match status" value="1"/>
</dbReference>
<keyword evidence="4" id="KW-0418">Kinase</keyword>
<dbReference type="CDD" id="cd17546">
    <property type="entry name" value="REC_hyHK_CKI1_RcsC-like"/>
    <property type="match status" value="1"/>
</dbReference>
<evidence type="ECO:0000313" key="10">
    <source>
        <dbReference type="Proteomes" id="UP001271007"/>
    </source>
</evidence>
<keyword evidence="3" id="KW-0808">Transferase</keyword>
<dbReference type="SMART" id="SM00448">
    <property type="entry name" value="REC"/>
    <property type="match status" value="1"/>
</dbReference>
<dbReference type="PANTHER" id="PTHR43047:SF66">
    <property type="entry name" value="HISKA"/>
    <property type="match status" value="1"/>
</dbReference>
<dbReference type="PANTHER" id="PTHR43047">
    <property type="entry name" value="TWO-COMPONENT HISTIDINE PROTEIN KINASE"/>
    <property type="match status" value="1"/>
</dbReference>
<dbReference type="InterPro" id="IPR001789">
    <property type="entry name" value="Sig_transdc_resp-reg_receiver"/>
</dbReference>
<dbReference type="InterPro" id="IPR005467">
    <property type="entry name" value="His_kinase_dom"/>
</dbReference>
<feature type="compositionally biased region" description="Polar residues" evidence="6">
    <location>
        <begin position="100"/>
        <end position="114"/>
    </location>
</feature>
<dbReference type="InterPro" id="IPR004358">
    <property type="entry name" value="Sig_transdc_His_kin-like_C"/>
</dbReference>
<name>A0AAJ0DKE5_9PEZI</name>
<organism evidence="9 10">
    <name type="scientific">Extremus antarcticus</name>
    <dbReference type="NCBI Taxonomy" id="702011"/>
    <lineage>
        <taxon>Eukaryota</taxon>
        <taxon>Fungi</taxon>
        <taxon>Dikarya</taxon>
        <taxon>Ascomycota</taxon>
        <taxon>Pezizomycotina</taxon>
        <taxon>Dothideomycetes</taxon>
        <taxon>Dothideomycetidae</taxon>
        <taxon>Mycosphaerellales</taxon>
        <taxon>Extremaceae</taxon>
        <taxon>Extremus</taxon>
    </lineage>
</organism>
<dbReference type="Pfam" id="PF00072">
    <property type="entry name" value="Response_reg"/>
    <property type="match status" value="1"/>
</dbReference>
<proteinExistence type="predicted"/>
<evidence type="ECO:0000313" key="9">
    <source>
        <dbReference type="EMBL" id="KAK3051586.1"/>
    </source>
</evidence>